<evidence type="ECO:0000313" key="3">
    <source>
        <dbReference type="Proteomes" id="UP001180754"/>
    </source>
</evidence>
<feature type="transmembrane region" description="Helical" evidence="1">
    <location>
        <begin position="51"/>
        <end position="75"/>
    </location>
</feature>
<proteinExistence type="predicted"/>
<accession>A0ABU2XBN8</accession>
<name>A0ABU2XBN8_9ACTN</name>
<gene>
    <name evidence="2" type="ORF">RND15_11490</name>
</gene>
<keyword evidence="1" id="KW-0472">Membrane</keyword>
<feature type="transmembrane region" description="Helical" evidence="1">
    <location>
        <begin position="179"/>
        <end position="198"/>
    </location>
</feature>
<reference evidence="2" key="1">
    <citation type="submission" date="2024-05" db="EMBL/GenBank/DDBJ databases">
        <title>30 novel species of actinomycetes from the DSMZ collection.</title>
        <authorList>
            <person name="Nouioui I."/>
        </authorList>
    </citation>
    <scope>NUCLEOTIDE SEQUENCE</scope>
    <source>
        <strain evidence="2">DSM 41529</strain>
    </source>
</reference>
<dbReference type="EMBL" id="JAVRFD010000004">
    <property type="protein sequence ID" value="MDT0543337.1"/>
    <property type="molecule type" value="Genomic_DNA"/>
</dbReference>
<dbReference type="Proteomes" id="UP001180754">
    <property type="component" value="Unassembled WGS sequence"/>
</dbReference>
<evidence type="ECO:0000256" key="1">
    <source>
        <dbReference type="SAM" id="Phobius"/>
    </source>
</evidence>
<protein>
    <submittedName>
        <fullName evidence="2">DUF1648 domain-containing protein</fullName>
    </submittedName>
</protein>
<feature type="transmembrane region" description="Helical" evidence="1">
    <location>
        <begin position="204"/>
        <end position="223"/>
    </location>
</feature>
<keyword evidence="3" id="KW-1185">Reference proteome</keyword>
<keyword evidence="1" id="KW-1133">Transmembrane helix</keyword>
<sequence>MNDSQRRTLVIGLPSALACAAVLTTYAALRDRLPDPLATHFPASGKADGFSGAGSFLAVAITLLAVQCAVFAVLAHRSSRGMGSLRLMAAFAYGVSGLLGYAFPATLFVNADVPDAADVRFPMWQLAVALACALTAGGVGWLLAGADAAPAPGPAGVPHRLPLGKGEAASWTRTVTSRVLLAAGLGLAGVGAVLAFTVNLGSGLTMAVVGAIAVLLSGCRVTVDRRGLTVSPPVVRLPRLRVPLGRIEEATSRRVDAVGDFGGWGYRIRPGRRGVVLRSGDALCLRLSTGKEFVVTVDDARTAAALLNTLVDRALAERGGDRPAAAS</sequence>
<dbReference type="PROSITE" id="PS51257">
    <property type="entry name" value="PROKAR_LIPOPROTEIN"/>
    <property type="match status" value="1"/>
</dbReference>
<feature type="transmembrane region" description="Helical" evidence="1">
    <location>
        <begin position="123"/>
        <end position="144"/>
    </location>
</feature>
<keyword evidence="1" id="KW-0812">Transmembrane</keyword>
<comment type="caution">
    <text evidence="2">The sequence shown here is derived from an EMBL/GenBank/DDBJ whole genome shotgun (WGS) entry which is preliminary data.</text>
</comment>
<evidence type="ECO:0000313" key="2">
    <source>
        <dbReference type="EMBL" id="MDT0543337.1"/>
    </source>
</evidence>
<dbReference type="RefSeq" id="WP_311723706.1">
    <property type="nucleotide sequence ID" value="NZ_JAVRFD010000004.1"/>
</dbReference>
<feature type="transmembrane region" description="Helical" evidence="1">
    <location>
        <begin position="87"/>
        <end position="111"/>
    </location>
</feature>
<organism evidence="2 3">
    <name type="scientific">Streptomyces lonegramiae</name>
    <dbReference type="NCBI Taxonomy" id="3075524"/>
    <lineage>
        <taxon>Bacteria</taxon>
        <taxon>Bacillati</taxon>
        <taxon>Actinomycetota</taxon>
        <taxon>Actinomycetes</taxon>
        <taxon>Kitasatosporales</taxon>
        <taxon>Streptomycetaceae</taxon>
        <taxon>Streptomyces</taxon>
    </lineage>
</organism>